<feature type="non-terminal residue" evidence="2">
    <location>
        <position position="1"/>
    </location>
</feature>
<feature type="region of interest" description="Disordered" evidence="1">
    <location>
        <begin position="1"/>
        <end position="103"/>
    </location>
</feature>
<reference evidence="2" key="1">
    <citation type="submission" date="2020-02" db="EMBL/GenBank/DDBJ databases">
        <authorList>
            <person name="Meier V. D."/>
        </authorList>
    </citation>
    <scope>NUCLEOTIDE SEQUENCE</scope>
    <source>
        <strain evidence="2">AVDCRST_MAG51</strain>
    </source>
</reference>
<feature type="compositionally biased region" description="Basic residues" evidence="1">
    <location>
        <begin position="31"/>
        <end position="45"/>
    </location>
</feature>
<accession>A0A6J4PK06</accession>
<protein>
    <submittedName>
        <fullName evidence="2">Sensors of blue-light using FAD</fullName>
    </submittedName>
</protein>
<sequence>AGPPSLLQPRGRHRRGSHRIDPGAGAPAQPRQRHHRHPLLRRRHLPAGDRGRPHAGVRPVRPHPEGSAPQGRGAAALRRDLGAALRRLDHGPGQPEQAESLHPAEVFREARARPVCRFGQGLAGTARGPDGHRRHLRTRL</sequence>
<dbReference type="AlphaFoldDB" id="A0A6J4PK06"/>
<evidence type="ECO:0000313" key="2">
    <source>
        <dbReference type="EMBL" id="CAA9414998.1"/>
    </source>
</evidence>
<proteinExistence type="predicted"/>
<organism evidence="2">
    <name type="scientific">uncultured Ramlibacter sp</name>
    <dbReference type="NCBI Taxonomy" id="260755"/>
    <lineage>
        <taxon>Bacteria</taxon>
        <taxon>Pseudomonadati</taxon>
        <taxon>Pseudomonadota</taxon>
        <taxon>Betaproteobacteria</taxon>
        <taxon>Burkholderiales</taxon>
        <taxon>Comamonadaceae</taxon>
        <taxon>Ramlibacter</taxon>
        <taxon>environmental samples</taxon>
    </lineage>
</organism>
<dbReference type="EMBL" id="CADCUX010000350">
    <property type="protein sequence ID" value="CAA9414998.1"/>
    <property type="molecule type" value="Genomic_DNA"/>
</dbReference>
<feature type="compositionally biased region" description="Basic and acidic residues" evidence="1">
    <location>
        <begin position="77"/>
        <end position="90"/>
    </location>
</feature>
<evidence type="ECO:0000256" key="1">
    <source>
        <dbReference type="SAM" id="MobiDB-lite"/>
    </source>
</evidence>
<feature type="non-terminal residue" evidence="2">
    <location>
        <position position="140"/>
    </location>
</feature>
<feature type="region of interest" description="Disordered" evidence="1">
    <location>
        <begin position="117"/>
        <end position="140"/>
    </location>
</feature>
<gene>
    <name evidence="2" type="ORF">AVDCRST_MAG51-2072</name>
</gene>
<name>A0A6J4PK06_9BURK</name>